<dbReference type="InterPro" id="IPR039448">
    <property type="entry name" value="Beta_helix"/>
</dbReference>
<gene>
    <name evidence="3" type="ORF">ACFL6M_07815</name>
</gene>
<sequence length="702" mass="74989">MWIKTALIALLVFAPLATCAQAGIQVTEWMLTSALNGEYNAAASAQYTAYCVEVSSHVDVHCVEMNGDVFPVATGPGNQTSPDIDENLIVYVDDSFGDFNVSLYDIDDHSTHYIIASWGKDFRPAISDGNVVFVTDRLGTYDIYLYRTDLHIEEPVATGDGEENYPAIDGDIVAWEVPEDGNLNIYAADIGGESIETFPIATSVANEYDASISGSRIAYSCSGDVFVYDLSSGQTTQITADSCEQKNIQISYHYVLWNDDRNGNEDVFLHDLSSGRDYAVIDEPHDQWLTDVTGNRAVYHDNRWGNSNIFTCTWEIKHNWYVPEDAPTIQAGIDSASAGDTVVVACGLYEESNIMMKSGVWLRSETREPDCVTIDAQAHQKVFTVDDCDSTTVIEGLTLAGGSAPYGGGLLCRDSSPCIIKCLFSDNQSTPLEGYGRGGGMFCLRSAPVLADCIFAGNVARAEGRGGAVYCAGGYGVASRPVFEGCTFYGNTPESTTESGLGGGLYLADSSDVTLDRCIIAFSTVGAAVECEPEASATLTCCDLYGNPGGDWVGYVADQDGVAGNFSEDPRFCEPDSSDFTLQDTSPCSPANSPTGCGLIGARGVGCEGSAVDLPSILQDQLTLEVWPTAAADGPIQIKYVVPAETAGTVHLDVFDVTGRQMRALVGRQHTAGRYMTGWDGLDGAGASVGSGMYFLRLSTEA</sequence>
<dbReference type="SUPFAM" id="SSF51126">
    <property type="entry name" value="Pectin lyase-like"/>
    <property type="match status" value="1"/>
</dbReference>
<evidence type="ECO:0000259" key="2">
    <source>
        <dbReference type="Pfam" id="PF13229"/>
    </source>
</evidence>
<keyword evidence="1" id="KW-0732">Signal</keyword>
<dbReference type="Gene3D" id="2.120.10.30">
    <property type="entry name" value="TolB, C-terminal domain"/>
    <property type="match status" value="1"/>
</dbReference>
<organism evidence="3 4">
    <name type="scientific">Eiseniibacteriota bacterium</name>
    <dbReference type="NCBI Taxonomy" id="2212470"/>
    <lineage>
        <taxon>Bacteria</taxon>
        <taxon>Candidatus Eiseniibacteriota</taxon>
    </lineage>
</organism>
<dbReference type="Gene3D" id="2.60.40.4070">
    <property type="match status" value="1"/>
</dbReference>
<evidence type="ECO:0000313" key="3">
    <source>
        <dbReference type="EMBL" id="MFC1573485.1"/>
    </source>
</evidence>
<dbReference type="PANTHER" id="PTHR36842:SF1">
    <property type="entry name" value="PROTEIN TOLB"/>
    <property type="match status" value="1"/>
</dbReference>
<dbReference type="Pfam" id="PF13229">
    <property type="entry name" value="Beta_helix"/>
    <property type="match status" value="1"/>
</dbReference>
<dbReference type="Gene3D" id="2.160.20.10">
    <property type="entry name" value="Single-stranded right-handed beta-helix, Pectin lyase-like"/>
    <property type="match status" value="1"/>
</dbReference>
<name>A0ABV6YMB7_UNCEI</name>
<dbReference type="InterPro" id="IPR012334">
    <property type="entry name" value="Pectin_lyas_fold"/>
</dbReference>
<feature type="chain" id="PRO_5045376598" evidence="1">
    <location>
        <begin position="23"/>
        <end position="702"/>
    </location>
</feature>
<evidence type="ECO:0000313" key="4">
    <source>
        <dbReference type="Proteomes" id="UP001593833"/>
    </source>
</evidence>
<dbReference type="InterPro" id="IPR027618">
    <property type="entry name" value="Beta_prop_Msarc"/>
</dbReference>
<dbReference type="EMBL" id="JBHPKH010000182">
    <property type="protein sequence ID" value="MFC1573485.1"/>
    <property type="molecule type" value="Genomic_DNA"/>
</dbReference>
<accession>A0ABV6YMB7</accession>
<proteinExistence type="predicted"/>
<dbReference type="InterPro" id="IPR011042">
    <property type="entry name" value="6-blade_b-propeller_TolB-like"/>
</dbReference>
<comment type="caution">
    <text evidence="3">The sequence shown here is derived from an EMBL/GenBank/DDBJ whole genome shotgun (WGS) entry which is preliminary data.</text>
</comment>
<feature type="signal peptide" evidence="1">
    <location>
        <begin position="1"/>
        <end position="22"/>
    </location>
</feature>
<feature type="non-terminal residue" evidence="3">
    <location>
        <position position="702"/>
    </location>
</feature>
<dbReference type="InterPro" id="IPR011050">
    <property type="entry name" value="Pectin_lyase_fold/virulence"/>
</dbReference>
<keyword evidence="4" id="KW-1185">Reference proteome</keyword>
<dbReference type="NCBIfam" id="TIGR04275">
    <property type="entry name" value="beta_prop_Msarc"/>
    <property type="match status" value="2"/>
</dbReference>
<dbReference type="Proteomes" id="UP001593833">
    <property type="component" value="Unassembled WGS sequence"/>
</dbReference>
<feature type="domain" description="Right handed beta helix" evidence="2">
    <location>
        <begin position="390"/>
        <end position="553"/>
    </location>
</feature>
<protein>
    <submittedName>
        <fullName evidence="3">Right-handed parallel beta-helix repeat-containing protein</fullName>
    </submittedName>
</protein>
<reference evidence="3 4" key="1">
    <citation type="submission" date="2024-09" db="EMBL/GenBank/DDBJ databases">
        <authorList>
            <person name="D'Angelo T."/>
        </authorList>
    </citation>
    <scope>NUCLEOTIDE SEQUENCE [LARGE SCALE GENOMIC DNA]</scope>
    <source>
        <strain evidence="3">SAG AM-320-E07</strain>
    </source>
</reference>
<evidence type="ECO:0000256" key="1">
    <source>
        <dbReference type="SAM" id="SignalP"/>
    </source>
</evidence>
<dbReference type="PANTHER" id="PTHR36842">
    <property type="entry name" value="PROTEIN TOLB HOMOLOG"/>
    <property type="match status" value="1"/>
</dbReference>
<dbReference type="SUPFAM" id="SSF69304">
    <property type="entry name" value="Tricorn protease N-terminal domain"/>
    <property type="match status" value="2"/>
</dbReference>